<name>A0A372IR66_9BACT</name>
<dbReference type="Gene3D" id="2.40.50.180">
    <property type="entry name" value="CheA-289, Domain 4"/>
    <property type="match status" value="1"/>
</dbReference>
<dbReference type="InterPro" id="IPR002545">
    <property type="entry name" value="CheW-lke_dom"/>
</dbReference>
<reference evidence="3 4" key="1">
    <citation type="submission" date="2018-08" db="EMBL/GenBank/DDBJ databases">
        <title>Acidipila sp. 4G-K13, an acidobacterium isolated from forest soil.</title>
        <authorList>
            <person name="Gao Z.-H."/>
            <person name="Qiu L.-H."/>
        </authorList>
    </citation>
    <scope>NUCLEOTIDE SEQUENCE [LARGE SCALE GENOMIC DNA]</scope>
    <source>
        <strain evidence="3 4">4G-K13</strain>
    </source>
</reference>
<dbReference type="SUPFAM" id="SSF50341">
    <property type="entry name" value="CheW-like"/>
    <property type="match status" value="1"/>
</dbReference>
<comment type="caution">
    <text evidence="3">The sequence shown here is derived from an EMBL/GenBank/DDBJ whole genome shotgun (WGS) entry which is preliminary data.</text>
</comment>
<dbReference type="GO" id="GO:0006935">
    <property type="term" value="P:chemotaxis"/>
    <property type="evidence" value="ECO:0007669"/>
    <property type="project" value="InterPro"/>
</dbReference>
<feature type="compositionally biased region" description="Basic residues" evidence="1">
    <location>
        <begin position="1"/>
        <end position="18"/>
    </location>
</feature>
<dbReference type="GO" id="GO:0005829">
    <property type="term" value="C:cytosol"/>
    <property type="evidence" value="ECO:0007669"/>
    <property type="project" value="TreeGrafter"/>
</dbReference>
<proteinExistence type="predicted"/>
<organism evidence="3 4">
    <name type="scientific">Paracidobacterium acidisoli</name>
    <dbReference type="NCBI Taxonomy" id="2303751"/>
    <lineage>
        <taxon>Bacteria</taxon>
        <taxon>Pseudomonadati</taxon>
        <taxon>Acidobacteriota</taxon>
        <taxon>Terriglobia</taxon>
        <taxon>Terriglobales</taxon>
        <taxon>Acidobacteriaceae</taxon>
        <taxon>Paracidobacterium</taxon>
    </lineage>
</organism>
<accession>A0A372IR66</accession>
<dbReference type="InterPro" id="IPR039315">
    <property type="entry name" value="CheW"/>
</dbReference>
<dbReference type="SMART" id="SM00260">
    <property type="entry name" value="CheW"/>
    <property type="match status" value="1"/>
</dbReference>
<dbReference type="InterPro" id="IPR036061">
    <property type="entry name" value="CheW-like_dom_sf"/>
</dbReference>
<evidence type="ECO:0000259" key="2">
    <source>
        <dbReference type="PROSITE" id="PS50851"/>
    </source>
</evidence>
<keyword evidence="4" id="KW-1185">Reference proteome</keyword>
<dbReference type="Proteomes" id="UP000264702">
    <property type="component" value="Unassembled WGS sequence"/>
</dbReference>
<dbReference type="PANTHER" id="PTHR22617:SF23">
    <property type="entry name" value="CHEMOTAXIS PROTEIN CHEW"/>
    <property type="match status" value="1"/>
</dbReference>
<gene>
    <name evidence="3" type="ORF">D0Y96_09890</name>
</gene>
<feature type="domain" description="CheW-like" evidence="2">
    <location>
        <begin position="54"/>
        <end position="192"/>
    </location>
</feature>
<dbReference type="EMBL" id="QVQT01000003">
    <property type="protein sequence ID" value="RFU17013.1"/>
    <property type="molecule type" value="Genomic_DNA"/>
</dbReference>
<sequence length="197" mass="21694">MRLRKRAPQPPGRPKRRQWNSPRTSLRRWPEMIAAQEERTLESLGRPGSASAEILEVCSVRVGDTLFGIPIAQILEILGRPAAQSVPLAPSWVGGLVHYRGELLTAVSLRRLLGMEPLGAPEDVLVFESTGGHYGLLVDAVSEVLTVSASEYEPPPATLDSRRKTLYAGTWKRKEGLLIALEAARFEPTHLSRTLEA</sequence>
<dbReference type="GO" id="GO:0007165">
    <property type="term" value="P:signal transduction"/>
    <property type="evidence" value="ECO:0007669"/>
    <property type="project" value="InterPro"/>
</dbReference>
<evidence type="ECO:0000313" key="4">
    <source>
        <dbReference type="Proteomes" id="UP000264702"/>
    </source>
</evidence>
<dbReference type="PANTHER" id="PTHR22617">
    <property type="entry name" value="CHEMOTAXIS SENSOR HISTIDINE KINASE-RELATED"/>
    <property type="match status" value="1"/>
</dbReference>
<dbReference type="Pfam" id="PF01584">
    <property type="entry name" value="CheW"/>
    <property type="match status" value="1"/>
</dbReference>
<dbReference type="PROSITE" id="PS50851">
    <property type="entry name" value="CHEW"/>
    <property type="match status" value="1"/>
</dbReference>
<feature type="region of interest" description="Disordered" evidence="1">
    <location>
        <begin position="1"/>
        <end position="23"/>
    </location>
</feature>
<evidence type="ECO:0000313" key="3">
    <source>
        <dbReference type="EMBL" id="RFU17013.1"/>
    </source>
</evidence>
<evidence type="ECO:0000256" key="1">
    <source>
        <dbReference type="SAM" id="MobiDB-lite"/>
    </source>
</evidence>
<protein>
    <submittedName>
        <fullName evidence="3">Chemotaxis protein CheW</fullName>
    </submittedName>
</protein>
<dbReference type="Gene3D" id="2.30.30.40">
    <property type="entry name" value="SH3 Domains"/>
    <property type="match status" value="1"/>
</dbReference>
<dbReference type="AlphaFoldDB" id="A0A372IR66"/>